<dbReference type="EMBL" id="CACVBM020001213">
    <property type="protein sequence ID" value="CAA7039587.1"/>
    <property type="molecule type" value="Genomic_DNA"/>
</dbReference>
<accession>A0A6D2JDC1</accession>
<dbReference type="OrthoDB" id="1304888at2759"/>
<dbReference type="AlphaFoldDB" id="A0A6D2JDC1"/>
<keyword evidence="3" id="KW-1185">Reference proteome</keyword>
<name>A0A6D2JDC1_9BRAS</name>
<dbReference type="PANTHER" id="PTHR11439:SF498">
    <property type="entry name" value="DNAK FAMILY PROTEIN"/>
    <property type="match status" value="1"/>
</dbReference>
<sequence>MNRQWTSLRALLNLVWLRSKEHRYANNPTSSCNLFPANEEKRGRSGVSNAQKKQGNQPISRICQPSKPYLRSKQVLLEQFYLGSSPISWKTRKQPTVSRSSAEAEYRSMAFALCELKWFKELLLSFGIKHDEPMK</sequence>
<feature type="compositionally biased region" description="Polar residues" evidence="1">
    <location>
        <begin position="46"/>
        <end position="59"/>
    </location>
</feature>
<dbReference type="PANTHER" id="PTHR11439">
    <property type="entry name" value="GAG-POL-RELATED RETROTRANSPOSON"/>
    <property type="match status" value="1"/>
</dbReference>
<protein>
    <submittedName>
        <fullName evidence="2">Uncharacterized protein</fullName>
    </submittedName>
</protein>
<dbReference type="Proteomes" id="UP000467841">
    <property type="component" value="Unassembled WGS sequence"/>
</dbReference>
<evidence type="ECO:0000313" key="3">
    <source>
        <dbReference type="Proteomes" id="UP000467841"/>
    </source>
</evidence>
<proteinExistence type="predicted"/>
<comment type="caution">
    <text evidence="2">The sequence shown here is derived from an EMBL/GenBank/DDBJ whole genome shotgun (WGS) entry which is preliminary data.</text>
</comment>
<dbReference type="CDD" id="cd09272">
    <property type="entry name" value="RNase_HI_RT_Ty1"/>
    <property type="match status" value="1"/>
</dbReference>
<feature type="region of interest" description="Disordered" evidence="1">
    <location>
        <begin position="33"/>
        <end position="64"/>
    </location>
</feature>
<organism evidence="2 3">
    <name type="scientific">Microthlaspi erraticum</name>
    <dbReference type="NCBI Taxonomy" id="1685480"/>
    <lineage>
        <taxon>Eukaryota</taxon>
        <taxon>Viridiplantae</taxon>
        <taxon>Streptophyta</taxon>
        <taxon>Embryophyta</taxon>
        <taxon>Tracheophyta</taxon>
        <taxon>Spermatophyta</taxon>
        <taxon>Magnoliopsida</taxon>
        <taxon>eudicotyledons</taxon>
        <taxon>Gunneridae</taxon>
        <taxon>Pentapetalae</taxon>
        <taxon>rosids</taxon>
        <taxon>malvids</taxon>
        <taxon>Brassicales</taxon>
        <taxon>Brassicaceae</taxon>
        <taxon>Coluteocarpeae</taxon>
        <taxon>Microthlaspi</taxon>
    </lineage>
</organism>
<gene>
    <name evidence="2" type="ORF">MERR_LOCUS26822</name>
</gene>
<reference evidence="2" key="1">
    <citation type="submission" date="2020-01" db="EMBL/GenBank/DDBJ databases">
        <authorList>
            <person name="Mishra B."/>
        </authorList>
    </citation>
    <scope>NUCLEOTIDE SEQUENCE [LARGE SCALE GENOMIC DNA]</scope>
</reference>
<evidence type="ECO:0000256" key="1">
    <source>
        <dbReference type="SAM" id="MobiDB-lite"/>
    </source>
</evidence>
<evidence type="ECO:0000313" key="2">
    <source>
        <dbReference type="EMBL" id="CAA7039587.1"/>
    </source>
</evidence>